<reference evidence="2" key="1">
    <citation type="journal article" date="2011" name="Acta Physiol. Plant.">
        <title>An investigation on the genetic background of Nostoc flagelliforme by similarity analysis of its partial genomic DNA and phylogenetic comparison of deduced related species.</title>
        <authorList>
            <person name="Gao X."/>
            <person name="Liu K."/>
            <person name="Qiu B.S."/>
        </authorList>
    </citation>
    <scope>NUCLEOTIDE SEQUENCE</scope>
    <source>
        <strain evidence="2">Sunitezuoqi</strain>
    </source>
</reference>
<feature type="compositionally biased region" description="Polar residues" evidence="1">
    <location>
        <begin position="74"/>
        <end position="85"/>
    </location>
</feature>
<organism evidence="2">
    <name type="scientific">Nostoc flagelliforme str. Sunitezuoqi</name>
    <dbReference type="NCBI Taxonomy" id="676037"/>
    <lineage>
        <taxon>Bacteria</taxon>
        <taxon>Bacillati</taxon>
        <taxon>Cyanobacteriota</taxon>
        <taxon>Cyanophyceae</taxon>
        <taxon>Nostocales</taxon>
        <taxon>Nostocaceae</taxon>
        <taxon>Nostoc</taxon>
    </lineage>
</organism>
<proteinExistence type="predicted"/>
<accession>E7DPK1</accession>
<dbReference type="EMBL" id="HQ291092">
    <property type="protein sequence ID" value="ADO19009.1"/>
    <property type="molecule type" value="Genomic_DNA"/>
</dbReference>
<protein>
    <submittedName>
        <fullName evidence="2">ABC exporter membrane fusion protein</fullName>
    </submittedName>
</protein>
<feature type="region of interest" description="Disordered" evidence="1">
    <location>
        <begin position="57"/>
        <end position="113"/>
    </location>
</feature>
<dbReference type="AlphaFoldDB" id="E7DPK1"/>
<evidence type="ECO:0000256" key="1">
    <source>
        <dbReference type="SAM" id="MobiDB-lite"/>
    </source>
</evidence>
<feature type="compositionally biased region" description="Polar residues" evidence="1">
    <location>
        <begin position="94"/>
        <end position="113"/>
    </location>
</feature>
<evidence type="ECO:0000313" key="2">
    <source>
        <dbReference type="EMBL" id="ADO19009.1"/>
    </source>
</evidence>
<sequence length="149" mass="16488">MQQFQQADKSPEPTQTTIAQSITALGRLKPEQEVIKVSVPATLNNDRIAQLLVQRGDRVKTRSSDGSDGVARSPTKSFFGSTGTDQRCPIETGADTSRSQSGRNATQQAQVTRFQSELRGEIATRQAEITRRRLEVKNAQAEYDRTYMG</sequence>
<gene>
    <name evidence="2" type="ORF">Nfla_2004</name>
</gene>
<name>E7DPK1_9NOSO</name>